<gene>
    <name evidence="2" type="ORF">CCMP2556_LOCUS11260</name>
</gene>
<feature type="compositionally biased region" description="Acidic residues" evidence="1">
    <location>
        <begin position="213"/>
        <end position="231"/>
    </location>
</feature>
<organism evidence="2 3">
    <name type="scientific">Durusdinium trenchii</name>
    <dbReference type="NCBI Taxonomy" id="1381693"/>
    <lineage>
        <taxon>Eukaryota</taxon>
        <taxon>Sar</taxon>
        <taxon>Alveolata</taxon>
        <taxon>Dinophyceae</taxon>
        <taxon>Suessiales</taxon>
        <taxon>Symbiodiniaceae</taxon>
        <taxon>Durusdinium</taxon>
    </lineage>
</organism>
<feature type="region of interest" description="Disordered" evidence="1">
    <location>
        <begin position="212"/>
        <end position="251"/>
    </location>
</feature>
<feature type="compositionally biased region" description="Polar residues" evidence="1">
    <location>
        <begin position="650"/>
        <end position="662"/>
    </location>
</feature>
<evidence type="ECO:0000313" key="3">
    <source>
        <dbReference type="Proteomes" id="UP001642484"/>
    </source>
</evidence>
<comment type="caution">
    <text evidence="2">The sequence shown here is derived from an EMBL/GenBank/DDBJ whole genome shotgun (WGS) entry which is preliminary data.</text>
</comment>
<protein>
    <submittedName>
        <fullName evidence="2">Uncharacterized protein</fullName>
    </submittedName>
</protein>
<evidence type="ECO:0000313" key="2">
    <source>
        <dbReference type="EMBL" id="CAK9013394.1"/>
    </source>
</evidence>
<reference evidence="2 3" key="1">
    <citation type="submission" date="2024-02" db="EMBL/GenBank/DDBJ databases">
        <authorList>
            <person name="Chen Y."/>
            <person name="Shah S."/>
            <person name="Dougan E. K."/>
            <person name="Thang M."/>
            <person name="Chan C."/>
        </authorList>
    </citation>
    <scope>NUCLEOTIDE SEQUENCE [LARGE SCALE GENOMIC DNA]</scope>
</reference>
<proteinExistence type="predicted"/>
<feature type="compositionally biased region" description="Basic residues" evidence="1">
    <location>
        <begin position="462"/>
        <end position="477"/>
    </location>
</feature>
<accession>A0ABP0JG53</accession>
<evidence type="ECO:0000256" key="1">
    <source>
        <dbReference type="SAM" id="MobiDB-lite"/>
    </source>
</evidence>
<name>A0ABP0JG53_9DINO</name>
<feature type="region of interest" description="Disordered" evidence="1">
    <location>
        <begin position="650"/>
        <end position="691"/>
    </location>
</feature>
<dbReference type="Proteomes" id="UP001642484">
    <property type="component" value="Unassembled WGS sequence"/>
</dbReference>
<keyword evidence="3" id="KW-1185">Reference proteome</keyword>
<feature type="region of interest" description="Disordered" evidence="1">
    <location>
        <begin position="461"/>
        <end position="485"/>
    </location>
</feature>
<sequence>MKEDAQTLRRSTTVAEKRAIYSQTRAILQKIRAKQPSEADENAALDPSGKIEASYAQSGDWRKVRQFFNNSKKVRKTHDVMQVWLQVKRDNTRRRLMEALTEFIQSEALRAAQAAEAAEVFHALETAAEEALQGEPREEIVDIHVFSKKAGDLMESLATMKSEQDELLREVEALQASMNLSSRRAGRLVAKINASEMGDKVKAIQALAASVLQDDEEEDAEESVEEQEQEECAASGAASEAPDELTEGRLDDHDQTLMTFAEQREELIQKIMKIEVLLRRSRALGSSQDAIAEEMKENLCPLLPRMRPRPRCGEGHLMNEVSGRAPTSRSEECCCSCGLDAQRFLRSARLATRTPSKSLPQMENAQEEPATHWVCQDCLFHRHVAIWMCKRCSLECEKEEIDRVGAALEAKARKPENLLKLQAFMESIDPGIRAEALQRLGFHQVLVEASCPSKRVQYVRKEKPKWKPPQALRRKSTQRASLSVSHVDVNFQTPVEESPAPASPPAPPLPELPELGPEMTRITIEGVLLERTLGHPEQELRSSWAVRARRSQLAVEAASIAKRLAPRVEAPKNWESTQPPSTKLQRRVEQATLIAWKERAEHHDTPRGERLVDHLKEADQGYDRRSWEPIPQVQAAHLPTGALLAMSPGRPTTQPQAVTRPTASHPGAATCDDIRRGSESSAAQDGCTGAEVRDPQCQAMAARRHAEGQCSGARNG</sequence>
<dbReference type="EMBL" id="CAXAMN010005347">
    <property type="protein sequence ID" value="CAK9013394.1"/>
    <property type="molecule type" value="Genomic_DNA"/>
</dbReference>